<keyword evidence="2 5" id="KW-0238">DNA-binding</keyword>
<dbReference type="SMART" id="SM00346">
    <property type="entry name" value="HTH_ICLR"/>
    <property type="match status" value="1"/>
</dbReference>
<protein>
    <submittedName>
        <fullName evidence="5">DNA-binding IclR family transcriptional regulator</fullName>
    </submittedName>
</protein>
<dbReference type="Pfam" id="PF01614">
    <property type="entry name" value="IclR_C"/>
    <property type="match status" value="1"/>
</dbReference>
<dbReference type="PANTHER" id="PTHR30136:SF8">
    <property type="entry name" value="TRANSCRIPTIONAL REGULATORY PROTEIN"/>
    <property type="match status" value="1"/>
</dbReference>
<evidence type="ECO:0000256" key="3">
    <source>
        <dbReference type="ARBA" id="ARBA00023163"/>
    </source>
</evidence>
<dbReference type="InterPro" id="IPR029016">
    <property type="entry name" value="GAF-like_dom_sf"/>
</dbReference>
<keyword evidence="3" id="KW-0804">Transcription</keyword>
<dbReference type="Gene3D" id="3.30.450.40">
    <property type="match status" value="1"/>
</dbReference>
<dbReference type="Proteomes" id="UP000562492">
    <property type="component" value="Unassembled WGS sequence"/>
</dbReference>
<dbReference type="InterPro" id="IPR005471">
    <property type="entry name" value="Tscrpt_reg_IclR_N"/>
</dbReference>
<dbReference type="InterPro" id="IPR036388">
    <property type="entry name" value="WH-like_DNA-bd_sf"/>
</dbReference>
<accession>A0ABR6RGH3</accession>
<dbReference type="InterPro" id="IPR036390">
    <property type="entry name" value="WH_DNA-bd_sf"/>
</dbReference>
<feature type="domain" description="IclR-ED" evidence="4">
    <location>
        <begin position="76"/>
        <end position="258"/>
    </location>
</feature>
<comment type="caution">
    <text evidence="5">The sequence shown here is derived from an EMBL/GenBank/DDBJ whole genome shotgun (WGS) entry which is preliminary data.</text>
</comment>
<keyword evidence="6" id="KW-1185">Reference proteome</keyword>
<dbReference type="PROSITE" id="PS51078">
    <property type="entry name" value="ICLR_ED"/>
    <property type="match status" value="1"/>
</dbReference>
<organism evidence="5 6">
    <name type="scientific">Comamonas odontotermitis</name>
    <dbReference type="NCBI Taxonomy" id="379895"/>
    <lineage>
        <taxon>Bacteria</taxon>
        <taxon>Pseudomonadati</taxon>
        <taxon>Pseudomonadota</taxon>
        <taxon>Betaproteobacteria</taxon>
        <taxon>Burkholderiales</taxon>
        <taxon>Comamonadaceae</taxon>
        <taxon>Comamonas</taxon>
    </lineage>
</organism>
<evidence type="ECO:0000313" key="6">
    <source>
        <dbReference type="Proteomes" id="UP000562492"/>
    </source>
</evidence>
<dbReference type="SUPFAM" id="SSF55781">
    <property type="entry name" value="GAF domain-like"/>
    <property type="match status" value="1"/>
</dbReference>
<evidence type="ECO:0000313" key="5">
    <source>
        <dbReference type="EMBL" id="MBB6578255.1"/>
    </source>
</evidence>
<dbReference type="GO" id="GO:0003677">
    <property type="term" value="F:DNA binding"/>
    <property type="evidence" value="ECO:0007669"/>
    <property type="project" value="UniProtKB-KW"/>
</dbReference>
<dbReference type="EMBL" id="JACHKZ010000013">
    <property type="protein sequence ID" value="MBB6578255.1"/>
    <property type="molecule type" value="Genomic_DNA"/>
</dbReference>
<evidence type="ECO:0000256" key="2">
    <source>
        <dbReference type="ARBA" id="ARBA00023125"/>
    </source>
</evidence>
<sequence length="261" mass="27314">MSATSMSASRQRGIQSVEVGGQLLLALVRAGCSLALKDLAAQAGMTPAKAHPYLVSFGQLGLVVQDAAGLYGLGPLALQMGAIALQQADPVQVASSALPEIAQQFGCSASVAVWSSQGPIIVHSVQGPQQVNVTMRLGMTAALFETATGQVFSALLPASEVETVVRHQGLLRQWRSTALVQTLQAVRKEGIAEVRDVLIEGVTALGVPVYNGLGQPVVCIAVIGPHARWQAYAQRAGSAPAADWLRERAARLSAQLGFYPR</sequence>
<dbReference type="PANTHER" id="PTHR30136">
    <property type="entry name" value="HELIX-TURN-HELIX TRANSCRIPTIONAL REGULATOR, ICLR FAMILY"/>
    <property type="match status" value="1"/>
</dbReference>
<reference evidence="5 6" key="1">
    <citation type="submission" date="2020-08" db="EMBL/GenBank/DDBJ databases">
        <title>Functional genomics of gut bacteria from endangered species of beetles.</title>
        <authorList>
            <person name="Carlos-Shanley C."/>
        </authorList>
    </citation>
    <scope>NUCLEOTIDE SEQUENCE [LARGE SCALE GENOMIC DNA]</scope>
    <source>
        <strain evidence="5 6">S00124</strain>
    </source>
</reference>
<evidence type="ECO:0000256" key="1">
    <source>
        <dbReference type="ARBA" id="ARBA00023015"/>
    </source>
</evidence>
<gene>
    <name evidence="5" type="ORF">HNP33_002336</name>
</gene>
<dbReference type="Pfam" id="PF09339">
    <property type="entry name" value="HTH_IclR"/>
    <property type="match status" value="1"/>
</dbReference>
<dbReference type="SUPFAM" id="SSF46785">
    <property type="entry name" value="Winged helix' DNA-binding domain"/>
    <property type="match status" value="1"/>
</dbReference>
<proteinExistence type="predicted"/>
<name>A0ABR6RGH3_9BURK</name>
<dbReference type="Gene3D" id="1.10.10.10">
    <property type="entry name" value="Winged helix-like DNA-binding domain superfamily/Winged helix DNA-binding domain"/>
    <property type="match status" value="1"/>
</dbReference>
<keyword evidence="1" id="KW-0805">Transcription regulation</keyword>
<dbReference type="InterPro" id="IPR014757">
    <property type="entry name" value="Tscrpt_reg_IclR_C"/>
</dbReference>
<evidence type="ECO:0000259" key="4">
    <source>
        <dbReference type="PROSITE" id="PS51078"/>
    </source>
</evidence>
<dbReference type="InterPro" id="IPR050707">
    <property type="entry name" value="HTH_MetabolicPath_Reg"/>
</dbReference>